<keyword evidence="2" id="KW-1185">Reference proteome</keyword>
<accession>A3UAW6</accession>
<dbReference type="KEGG" id="cat:CA2559_12968"/>
<organism evidence="1 2">
    <name type="scientific">Croceibacter atlanticus (strain ATCC BAA-628 / JCM 21780 / CIP 108009 / IAM 15332 / KCTC 12090 / HTCC2559)</name>
    <dbReference type="NCBI Taxonomy" id="216432"/>
    <lineage>
        <taxon>Bacteria</taxon>
        <taxon>Pseudomonadati</taxon>
        <taxon>Bacteroidota</taxon>
        <taxon>Flavobacteriia</taxon>
        <taxon>Flavobacteriales</taxon>
        <taxon>Flavobacteriaceae</taxon>
        <taxon>Croceibacter</taxon>
    </lineage>
</organism>
<protein>
    <submittedName>
        <fullName evidence="1">Uncharacterized protein</fullName>
    </submittedName>
</protein>
<dbReference type="EMBL" id="CP002046">
    <property type="protein sequence ID" value="EAP86952.1"/>
    <property type="molecule type" value="Genomic_DNA"/>
</dbReference>
<dbReference type="Proteomes" id="UP000002297">
    <property type="component" value="Chromosome"/>
</dbReference>
<dbReference type="eggNOG" id="ENOG502Z8F9">
    <property type="taxonomic scope" value="Bacteria"/>
</dbReference>
<proteinExistence type="predicted"/>
<dbReference type="AlphaFoldDB" id="A3UAW6"/>
<gene>
    <name evidence="1" type="ordered locus">CA2559_12968</name>
</gene>
<evidence type="ECO:0000313" key="1">
    <source>
        <dbReference type="EMBL" id="EAP86952.1"/>
    </source>
</evidence>
<dbReference type="HOGENOM" id="CLU_076073_0_0_10"/>
<evidence type="ECO:0000313" key="2">
    <source>
        <dbReference type="Proteomes" id="UP000002297"/>
    </source>
</evidence>
<dbReference type="RefSeq" id="WP_013188333.1">
    <property type="nucleotide sequence ID" value="NC_014230.1"/>
</dbReference>
<reference evidence="1 2" key="1">
    <citation type="journal article" date="2010" name="J. Bacteriol.">
        <title>The complete genome sequence of Croceibacter atlanticus HTCC2559T.</title>
        <authorList>
            <person name="Oh H.M."/>
            <person name="Kang I."/>
            <person name="Ferriera S."/>
            <person name="Giovannoni S.J."/>
            <person name="Cho J.C."/>
        </authorList>
    </citation>
    <scope>NUCLEOTIDE SEQUENCE [LARGE SCALE GENOMIC DNA]</scope>
    <source>
        <strain evidence="2">ATCC BAA-628 / HTCC2559 / KCTC 12090</strain>
    </source>
</reference>
<name>A3UAW6_CROAH</name>
<dbReference type="STRING" id="216432.CA2559_12968"/>
<dbReference type="GeneID" id="89454306"/>
<sequence length="250" mass="27832">MAKLKSLLKIEGTLDGMTFYKGPDGSYLVKTKSGVSKNRIANDPAFIRTRENGQEFGHVATSGKWFRRAIATLLFDVKDRYKSSRLTQVLAKVKNLDTTSVRGERKVNIGLQTTEGKELLKFFDFNKNAKLNSILRTNYSLDTATSEVQIPEFNPLQHLGVPQGATHVEISAAHLKFNFEDGVGDVVVSNVENLQIENIETSLVFTFPNTPGGTGNDFYFLKVAFFQTINATQYPLNNGVYNAVQLIEIV</sequence>
<dbReference type="OrthoDB" id="645138at2"/>